<evidence type="ECO:0000313" key="2">
    <source>
        <dbReference type="EMBL" id="QIO06594.1"/>
    </source>
</evidence>
<dbReference type="AlphaFoldDB" id="A0A6G8RXH8"/>
<protein>
    <recommendedName>
        <fullName evidence="4">Lipoprotein</fullName>
    </recommendedName>
</protein>
<reference evidence="2 3" key="1">
    <citation type="submission" date="2020-03" db="EMBL/GenBank/DDBJ databases">
        <authorList>
            <person name="Zhu W."/>
        </authorList>
    </citation>
    <scope>NUCLEOTIDE SEQUENCE [LARGE SCALE GENOMIC DNA]</scope>
    <source>
        <strain evidence="2 3">323-1</strain>
    </source>
</reference>
<evidence type="ECO:0000256" key="1">
    <source>
        <dbReference type="SAM" id="SignalP"/>
    </source>
</evidence>
<dbReference type="EMBL" id="CP049801">
    <property type="protein sequence ID" value="QIO06594.1"/>
    <property type="molecule type" value="Genomic_DNA"/>
</dbReference>
<evidence type="ECO:0008006" key="4">
    <source>
        <dbReference type="Google" id="ProtNLM"/>
    </source>
</evidence>
<sequence>MKIALLFSMLFILTGCSLTTSTEIENAEEIFTHFDCKNIDNEQLSHSPLTAFHERTLAVSKDRALKYIQDYKSGEITDIPIENFIQEQYITYKSACELLGGVTLHPTHPTK</sequence>
<keyword evidence="1" id="KW-0732">Signal</keyword>
<name>A0A6G8RXH8_9GAMM</name>
<accession>A0A6G8RXH8</accession>
<dbReference type="RefSeq" id="WP_166010441.1">
    <property type="nucleotide sequence ID" value="NZ_CP049801.1"/>
</dbReference>
<proteinExistence type="predicted"/>
<feature type="chain" id="PRO_5026285793" description="Lipoprotein" evidence="1">
    <location>
        <begin position="20"/>
        <end position="111"/>
    </location>
</feature>
<dbReference type="PROSITE" id="PS51257">
    <property type="entry name" value="PROKAR_LIPOPROTEIN"/>
    <property type="match status" value="1"/>
</dbReference>
<keyword evidence="3" id="KW-1185">Reference proteome</keyword>
<dbReference type="Proteomes" id="UP000502297">
    <property type="component" value="Chromosome"/>
</dbReference>
<evidence type="ECO:0000313" key="3">
    <source>
        <dbReference type="Proteomes" id="UP000502297"/>
    </source>
</evidence>
<dbReference type="KEGG" id="asha:G8E00_11860"/>
<gene>
    <name evidence="2" type="ORF">G8E00_11860</name>
</gene>
<feature type="signal peptide" evidence="1">
    <location>
        <begin position="1"/>
        <end position="19"/>
    </location>
</feature>
<organism evidence="2 3">
    <name type="scientific">Acinetobacter shaoyimingii</name>
    <dbReference type="NCBI Taxonomy" id="2715164"/>
    <lineage>
        <taxon>Bacteria</taxon>
        <taxon>Pseudomonadati</taxon>
        <taxon>Pseudomonadota</taxon>
        <taxon>Gammaproteobacteria</taxon>
        <taxon>Moraxellales</taxon>
        <taxon>Moraxellaceae</taxon>
        <taxon>Acinetobacter</taxon>
    </lineage>
</organism>